<keyword evidence="5" id="KW-0539">Nucleus</keyword>
<dbReference type="InterPro" id="IPR001279">
    <property type="entry name" value="Metallo-B-lactamas"/>
</dbReference>
<dbReference type="Proteomes" id="UP000007800">
    <property type="component" value="Unassembled WGS sequence"/>
</dbReference>
<dbReference type="Gene3D" id="3.40.50.12650">
    <property type="match status" value="1"/>
</dbReference>
<evidence type="ECO:0000313" key="7">
    <source>
        <dbReference type="EMBL" id="EER08192.1"/>
    </source>
</evidence>
<reference evidence="7 8" key="1">
    <citation type="submission" date="2008-07" db="EMBL/GenBank/DDBJ databases">
        <authorList>
            <person name="El-Sayed N."/>
            <person name="Caler E."/>
            <person name="Inman J."/>
            <person name="Amedeo P."/>
            <person name="Hass B."/>
            <person name="Wortman J."/>
        </authorList>
    </citation>
    <scope>NUCLEOTIDE SEQUENCE [LARGE SCALE GENOMIC DNA]</scope>
    <source>
        <strain evidence="8">ATCC 50983 / TXsc</strain>
    </source>
</reference>
<dbReference type="OMA" id="KSGPIYC"/>
<evidence type="ECO:0000256" key="3">
    <source>
        <dbReference type="ARBA" id="ARBA00022763"/>
    </source>
</evidence>
<dbReference type="InterPro" id="IPR011084">
    <property type="entry name" value="DRMBL"/>
</dbReference>
<feature type="domain" description="Metallo-beta-lactamase" evidence="6">
    <location>
        <begin position="19"/>
        <end position="200"/>
    </location>
</feature>
<dbReference type="PANTHER" id="PTHR23240:SF6">
    <property type="entry name" value="DNA CROSS-LINK REPAIR 1A PROTEIN"/>
    <property type="match status" value="1"/>
</dbReference>
<accession>C5L4X2</accession>
<dbReference type="SMART" id="SM00849">
    <property type="entry name" value="Lactamase_B"/>
    <property type="match status" value="1"/>
</dbReference>
<organism evidence="8">
    <name type="scientific">Perkinsus marinus (strain ATCC 50983 / TXsc)</name>
    <dbReference type="NCBI Taxonomy" id="423536"/>
    <lineage>
        <taxon>Eukaryota</taxon>
        <taxon>Sar</taxon>
        <taxon>Alveolata</taxon>
        <taxon>Perkinsozoa</taxon>
        <taxon>Perkinsea</taxon>
        <taxon>Perkinsida</taxon>
        <taxon>Perkinsidae</taxon>
        <taxon>Perkinsus</taxon>
    </lineage>
</organism>
<gene>
    <name evidence="7" type="ORF">Pmar_PMAR013102</name>
</gene>
<dbReference type="SUPFAM" id="SSF56281">
    <property type="entry name" value="Metallo-hydrolase/oxidoreductase"/>
    <property type="match status" value="1"/>
</dbReference>
<dbReference type="InParanoid" id="C5L4X2"/>
<evidence type="ECO:0000256" key="2">
    <source>
        <dbReference type="ARBA" id="ARBA00010304"/>
    </source>
</evidence>
<dbReference type="OrthoDB" id="262529at2759"/>
<comment type="similarity">
    <text evidence="2">Belongs to the DNA repair metallo-beta-lactamase (DRMBL) family.</text>
</comment>
<dbReference type="CDD" id="cd16273">
    <property type="entry name" value="SNM1A-1C-like_MBL-fold"/>
    <property type="match status" value="1"/>
</dbReference>
<dbReference type="GeneID" id="9064372"/>
<dbReference type="PANTHER" id="PTHR23240">
    <property type="entry name" value="DNA CROSS-LINK REPAIR PROTEIN PSO2/SNM1-RELATED"/>
    <property type="match status" value="1"/>
</dbReference>
<dbReference type="AlphaFoldDB" id="C5L4X2"/>
<dbReference type="GO" id="GO:0005634">
    <property type="term" value="C:nucleus"/>
    <property type="evidence" value="ECO:0007669"/>
    <property type="project" value="UniProtKB-SubCell"/>
</dbReference>
<sequence length="388" mass="43261">MPRKRSLVGLEKERKEWAYKVITEIPGQTEAFVVDGFGVPVRLRQDSRTYFLTHFHGDHTWGLTKGFCRGTIYCSPITAELVIQIIGVDPSRVVRLELGEPTEIAGVKVTCLDANHCPGAVMFLFCGAGGWTGLHTGDFRASTALLKTVPAYGVINTVWLDTTYSDRRFVHPSREEALDMISRIVTKENEPGTMFVVGGYRLGKESCAVRISEVLGKKIFVPKKRRKIMEICGAIPEKLIAEKEDYGVVFDAMGRIGSSPDSLADYLDAGYSKVVGFRCTGWTRKESCWRSSKFPGCVLYSIPYSEHSSFTELVEFLKHVQPRRVIGTVGKSLVDREAQVTAVAGGIMLPEHRGRLESYFYGKPRKAVKCNARERSELTTVIDLTSDE</sequence>
<protein>
    <submittedName>
        <fullName evidence="7">DNA cross-link repair protein SNM1, putative</fullName>
    </submittedName>
</protein>
<evidence type="ECO:0000256" key="1">
    <source>
        <dbReference type="ARBA" id="ARBA00004123"/>
    </source>
</evidence>
<proteinExistence type="inferred from homology"/>
<dbReference type="InterPro" id="IPR036866">
    <property type="entry name" value="RibonucZ/Hydroxyglut_hydro"/>
</dbReference>
<dbReference type="Gene3D" id="3.60.15.10">
    <property type="entry name" value="Ribonuclease Z/Hydroxyacylglutathione hydrolase-like"/>
    <property type="match status" value="1"/>
</dbReference>
<dbReference type="GO" id="GO:0035312">
    <property type="term" value="F:5'-3' DNA exonuclease activity"/>
    <property type="evidence" value="ECO:0007669"/>
    <property type="project" value="TreeGrafter"/>
</dbReference>
<evidence type="ECO:0000313" key="8">
    <source>
        <dbReference type="Proteomes" id="UP000007800"/>
    </source>
</evidence>
<dbReference type="GO" id="GO:0006303">
    <property type="term" value="P:double-strand break repair via nonhomologous end joining"/>
    <property type="evidence" value="ECO:0007669"/>
    <property type="project" value="TreeGrafter"/>
</dbReference>
<dbReference type="EMBL" id="GG679185">
    <property type="protein sequence ID" value="EER08192.1"/>
    <property type="molecule type" value="Genomic_DNA"/>
</dbReference>
<evidence type="ECO:0000256" key="5">
    <source>
        <dbReference type="ARBA" id="ARBA00023242"/>
    </source>
</evidence>
<dbReference type="RefSeq" id="XP_002776376.1">
    <property type="nucleotide sequence ID" value="XM_002776330.1"/>
</dbReference>
<comment type="subcellular location">
    <subcellularLocation>
        <location evidence="1">Nucleus</location>
    </subcellularLocation>
</comment>
<evidence type="ECO:0000256" key="4">
    <source>
        <dbReference type="ARBA" id="ARBA00023204"/>
    </source>
</evidence>
<name>C5L4X2_PERM5</name>
<keyword evidence="8" id="KW-1185">Reference proteome</keyword>
<keyword evidence="3" id="KW-0227">DNA damage</keyword>
<evidence type="ECO:0000259" key="6">
    <source>
        <dbReference type="SMART" id="SM00849"/>
    </source>
</evidence>
<dbReference type="GO" id="GO:0036297">
    <property type="term" value="P:interstrand cross-link repair"/>
    <property type="evidence" value="ECO:0007669"/>
    <property type="project" value="TreeGrafter"/>
</dbReference>
<dbReference type="GO" id="GO:0003684">
    <property type="term" value="F:damaged DNA binding"/>
    <property type="evidence" value="ECO:0007669"/>
    <property type="project" value="TreeGrafter"/>
</dbReference>
<keyword evidence="4" id="KW-0234">DNA repair</keyword>
<dbReference type="Pfam" id="PF07522">
    <property type="entry name" value="DRMBL"/>
    <property type="match status" value="1"/>
</dbReference>